<reference evidence="2 3" key="1">
    <citation type="submission" date="2023-04" db="EMBL/GenBank/DDBJ databases">
        <title>Complete genome sequence of Alisedimentitalea scapharcae.</title>
        <authorList>
            <person name="Rong J.-C."/>
            <person name="Yi M.-L."/>
            <person name="Zhao Q."/>
        </authorList>
    </citation>
    <scope>NUCLEOTIDE SEQUENCE [LARGE SCALE GENOMIC DNA]</scope>
    <source>
        <strain evidence="2 3">KCTC 42119</strain>
    </source>
</reference>
<dbReference type="Gene3D" id="1.20.1530.20">
    <property type="match status" value="1"/>
</dbReference>
<keyword evidence="3" id="KW-1185">Reference proteome</keyword>
<sequence>MIIDLLGRVARYGRLCLVLGLLAGLILPGVAAVMRPWIPELVSLLLFFTAFRVGYRDATGVDLSKAFGQVLILQLALPVGAVLMLIGLDLGLGPLAMAVVLVLAAPSVTGAPNFTILVGGDPARALRVLVLGTALLPVTALPVFWLLPQIGDLQDVLWAAGRLTLVVLSAVALGFAVRQLAAPDLGDRGRAGLDGLTSIVLAVIVVALMSAIGPAFSESPLGLFWWLSVAFAVNFGMQVAYFTLLTVLGQDRNAIPMGIVAGNRNVALFLVALPPETTEPLLIFIGCYQIPMYLTPILLRRFYARALCSD</sequence>
<feature type="transmembrane region" description="Helical" evidence="1">
    <location>
        <begin position="128"/>
        <end position="147"/>
    </location>
</feature>
<feature type="transmembrane region" description="Helical" evidence="1">
    <location>
        <begin position="12"/>
        <end position="31"/>
    </location>
</feature>
<feature type="transmembrane region" description="Helical" evidence="1">
    <location>
        <begin position="67"/>
        <end position="88"/>
    </location>
</feature>
<feature type="transmembrane region" description="Helical" evidence="1">
    <location>
        <begin position="94"/>
        <end position="116"/>
    </location>
</feature>
<name>A0ABZ2XUX8_9RHOB</name>
<dbReference type="RefSeq" id="WP_406646127.1">
    <property type="nucleotide sequence ID" value="NZ_CP123584.1"/>
</dbReference>
<evidence type="ECO:0000313" key="2">
    <source>
        <dbReference type="EMBL" id="WZK88649.1"/>
    </source>
</evidence>
<organism evidence="2 3">
    <name type="scientific">Aliisedimentitalea scapharcae</name>
    <dbReference type="NCBI Taxonomy" id="1524259"/>
    <lineage>
        <taxon>Bacteria</taxon>
        <taxon>Pseudomonadati</taxon>
        <taxon>Pseudomonadota</taxon>
        <taxon>Alphaproteobacteria</taxon>
        <taxon>Rhodobacterales</taxon>
        <taxon>Roseobacteraceae</taxon>
        <taxon>Aliisedimentitalea</taxon>
    </lineage>
</organism>
<feature type="transmembrane region" description="Helical" evidence="1">
    <location>
        <begin position="223"/>
        <end position="248"/>
    </location>
</feature>
<keyword evidence="1" id="KW-0472">Membrane</keyword>
<evidence type="ECO:0008006" key="4">
    <source>
        <dbReference type="Google" id="ProtNLM"/>
    </source>
</evidence>
<dbReference type="Proteomes" id="UP001623232">
    <property type="component" value="Chromosome"/>
</dbReference>
<keyword evidence="1" id="KW-0812">Transmembrane</keyword>
<evidence type="ECO:0000256" key="1">
    <source>
        <dbReference type="SAM" id="Phobius"/>
    </source>
</evidence>
<proteinExistence type="predicted"/>
<protein>
    <recommendedName>
        <fullName evidence="4">Bile acid:Na+ symporter, BASS family</fullName>
    </recommendedName>
</protein>
<dbReference type="InterPro" id="IPR038770">
    <property type="entry name" value="Na+/solute_symporter_sf"/>
</dbReference>
<keyword evidence="1" id="KW-1133">Transmembrane helix</keyword>
<evidence type="ECO:0000313" key="3">
    <source>
        <dbReference type="Proteomes" id="UP001623232"/>
    </source>
</evidence>
<feature type="transmembrane region" description="Helical" evidence="1">
    <location>
        <begin position="193"/>
        <end position="217"/>
    </location>
</feature>
<gene>
    <name evidence="2" type="ORF">QEZ52_18940</name>
</gene>
<dbReference type="EMBL" id="CP123584">
    <property type="protein sequence ID" value="WZK88649.1"/>
    <property type="molecule type" value="Genomic_DNA"/>
</dbReference>
<feature type="transmembrane region" description="Helical" evidence="1">
    <location>
        <begin position="159"/>
        <end position="181"/>
    </location>
</feature>
<accession>A0ABZ2XUX8</accession>
<feature type="transmembrane region" description="Helical" evidence="1">
    <location>
        <begin position="37"/>
        <end position="55"/>
    </location>
</feature>